<sequence length="152" mass="17227">MMFSIVDLGMQEVVLGRAFLGISHTPECIPRPFILVVEQCNWIQYWLRIRLICGRLSSIKMRKALTSTLQPCVKIAVMRNGLPLSEGIPLLHHMPWQCSPVCLYGIVRAGCRRYDRGRARRQPMSGIELVIELILLVLINLHGSFFGQTPIG</sequence>
<proteinExistence type="predicted"/>
<dbReference type="RefSeq" id="XP_033452483.1">
    <property type="nucleotide sequence ID" value="XM_033588987.1"/>
</dbReference>
<keyword evidence="2" id="KW-1185">Reference proteome</keyword>
<evidence type="ECO:0000313" key="1">
    <source>
        <dbReference type="EMBL" id="KAF1932235.1"/>
    </source>
</evidence>
<dbReference type="AlphaFoldDB" id="A0A6A5RUU3"/>
<evidence type="ECO:0000313" key="2">
    <source>
        <dbReference type="Proteomes" id="UP000800082"/>
    </source>
</evidence>
<protein>
    <submittedName>
        <fullName evidence="1">Uncharacterized protein</fullName>
    </submittedName>
</protein>
<gene>
    <name evidence="1" type="ORF">M421DRAFT_287208</name>
</gene>
<dbReference type="Proteomes" id="UP000800082">
    <property type="component" value="Unassembled WGS sequence"/>
</dbReference>
<dbReference type="GeneID" id="54346634"/>
<accession>A0A6A5RUU3</accession>
<organism evidence="1 2">
    <name type="scientific">Didymella exigua CBS 183.55</name>
    <dbReference type="NCBI Taxonomy" id="1150837"/>
    <lineage>
        <taxon>Eukaryota</taxon>
        <taxon>Fungi</taxon>
        <taxon>Dikarya</taxon>
        <taxon>Ascomycota</taxon>
        <taxon>Pezizomycotina</taxon>
        <taxon>Dothideomycetes</taxon>
        <taxon>Pleosporomycetidae</taxon>
        <taxon>Pleosporales</taxon>
        <taxon>Pleosporineae</taxon>
        <taxon>Didymellaceae</taxon>
        <taxon>Didymella</taxon>
    </lineage>
</organism>
<name>A0A6A5RUU3_9PLEO</name>
<reference evidence="1" key="1">
    <citation type="journal article" date="2020" name="Stud. Mycol.">
        <title>101 Dothideomycetes genomes: a test case for predicting lifestyles and emergence of pathogens.</title>
        <authorList>
            <person name="Haridas S."/>
            <person name="Albert R."/>
            <person name="Binder M."/>
            <person name="Bloem J."/>
            <person name="Labutti K."/>
            <person name="Salamov A."/>
            <person name="Andreopoulos B."/>
            <person name="Baker S."/>
            <person name="Barry K."/>
            <person name="Bills G."/>
            <person name="Bluhm B."/>
            <person name="Cannon C."/>
            <person name="Castanera R."/>
            <person name="Culley D."/>
            <person name="Daum C."/>
            <person name="Ezra D."/>
            <person name="Gonzalez J."/>
            <person name="Henrissat B."/>
            <person name="Kuo A."/>
            <person name="Liang C."/>
            <person name="Lipzen A."/>
            <person name="Lutzoni F."/>
            <person name="Magnuson J."/>
            <person name="Mondo S."/>
            <person name="Nolan M."/>
            <person name="Ohm R."/>
            <person name="Pangilinan J."/>
            <person name="Park H.-J."/>
            <person name="Ramirez L."/>
            <person name="Alfaro M."/>
            <person name="Sun H."/>
            <person name="Tritt A."/>
            <person name="Yoshinaga Y."/>
            <person name="Zwiers L.-H."/>
            <person name="Turgeon B."/>
            <person name="Goodwin S."/>
            <person name="Spatafora J."/>
            <person name="Crous P."/>
            <person name="Grigoriev I."/>
        </authorList>
    </citation>
    <scope>NUCLEOTIDE SEQUENCE</scope>
    <source>
        <strain evidence="1">CBS 183.55</strain>
    </source>
</reference>
<dbReference type="EMBL" id="ML978959">
    <property type="protein sequence ID" value="KAF1932235.1"/>
    <property type="molecule type" value="Genomic_DNA"/>
</dbReference>